<dbReference type="GO" id="GO:0005829">
    <property type="term" value="C:cytosol"/>
    <property type="evidence" value="ECO:0007669"/>
    <property type="project" value="TreeGrafter"/>
</dbReference>
<sequence length="326" mass="36586">MAARGHDAAACLDGTGLCEADVLREGIDDSLSREQECRFYENVIRLSGDPSIGLELGDVVIPERYGLFGYALLSAETFERVLVLAESFGPMAFSFFSFGYGKQGRDAWFELRGNPDTSPDLTRVFVDRGLAAAARTFRAILGQRFYLHHVLLPHASNGNADNYLRMFQSPVSFSSQHSRLVFDAALLEEPLLNNHRGTSLHLEQQCQLIMARLSGQGRFVDSVRMQVLSRPGVFPDIDVVANSLGLSTRTLKRRLRDENTGYREIVDELRYGLALEYLGKTRLPMEQISTLLGYRESANFSHAFKRWEGLSPSIWRRENTSALPLS</sequence>
<accession>A0AAP8SPR8</accession>
<evidence type="ECO:0000313" key="6">
    <source>
        <dbReference type="Proteomes" id="UP000235162"/>
    </source>
</evidence>
<dbReference type="Pfam" id="PF12833">
    <property type="entry name" value="HTH_18"/>
    <property type="match status" value="1"/>
</dbReference>
<dbReference type="GO" id="GO:0003700">
    <property type="term" value="F:DNA-binding transcription factor activity"/>
    <property type="evidence" value="ECO:0007669"/>
    <property type="project" value="InterPro"/>
</dbReference>
<feature type="domain" description="HTH araC/xylS-type" evidence="4">
    <location>
        <begin position="217"/>
        <end position="318"/>
    </location>
</feature>
<evidence type="ECO:0000259" key="4">
    <source>
        <dbReference type="PROSITE" id="PS01124"/>
    </source>
</evidence>
<dbReference type="SMART" id="SM00342">
    <property type="entry name" value="HTH_ARAC"/>
    <property type="match status" value="1"/>
</dbReference>
<protein>
    <submittedName>
        <fullName evidence="5">AraC family transcriptional regulator</fullName>
    </submittedName>
</protein>
<dbReference type="AlphaFoldDB" id="A0AAP8SPR8"/>
<dbReference type="SUPFAM" id="SSF46689">
    <property type="entry name" value="Homeodomain-like"/>
    <property type="match status" value="1"/>
</dbReference>
<dbReference type="InterPro" id="IPR032687">
    <property type="entry name" value="AraC-type_N"/>
</dbReference>
<name>A0AAP8SPR8_9GAMM</name>
<dbReference type="Proteomes" id="UP000235162">
    <property type="component" value="Unassembled WGS sequence"/>
</dbReference>
<evidence type="ECO:0000256" key="2">
    <source>
        <dbReference type="ARBA" id="ARBA00023125"/>
    </source>
</evidence>
<dbReference type="Gene3D" id="1.10.10.60">
    <property type="entry name" value="Homeodomain-like"/>
    <property type="match status" value="1"/>
</dbReference>
<keyword evidence="1" id="KW-0805">Transcription regulation</keyword>
<dbReference type="PANTHER" id="PTHR47894:SF1">
    <property type="entry name" value="HTH-TYPE TRANSCRIPTIONAL REGULATOR VQSM"/>
    <property type="match status" value="1"/>
</dbReference>
<dbReference type="PANTHER" id="PTHR47894">
    <property type="entry name" value="HTH-TYPE TRANSCRIPTIONAL REGULATOR GADX"/>
    <property type="match status" value="1"/>
</dbReference>
<dbReference type="PROSITE" id="PS01124">
    <property type="entry name" value="HTH_ARAC_FAMILY_2"/>
    <property type="match status" value="1"/>
</dbReference>
<comment type="caution">
    <text evidence="5">The sequence shown here is derived from an EMBL/GenBank/DDBJ whole genome shotgun (WGS) entry which is preliminary data.</text>
</comment>
<keyword evidence="6" id="KW-1185">Reference proteome</keyword>
<evidence type="ECO:0000313" key="5">
    <source>
        <dbReference type="EMBL" id="PLW87794.1"/>
    </source>
</evidence>
<dbReference type="InterPro" id="IPR009057">
    <property type="entry name" value="Homeodomain-like_sf"/>
</dbReference>
<proteinExistence type="predicted"/>
<dbReference type="Pfam" id="PF12625">
    <property type="entry name" value="Arabinose_bd"/>
    <property type="match status" value="1"/>
</dbReference>
<keyword evidence="3" id="KW-0804">Transcription</keyword>
<gene>
    <name evidence="5" type="ORF">C0029_04275</name>
</gene>
<dbReference type="KEGG" id="hja:BST95_13910"/>
<dbReference type="GO" id="GO:0000976">
    <property type="term" value="F:transcription cis-regulatory region binding"/>
    <property type="evidence" value="ECO:0007669"/>
    <property type="project" value="TreeGrafter"/>
</dbReference>
<evidence type="ECO:0000256" key="3">
    <source>
        <dbReference type="ARBA" id="ARBA00023163"/>
    </source>
</evidence>
<dbReference type="InterPro" id="IPR018060">
    <property type="entry name" value="HTH_AraC"/>
</dbReference>
<evidence type="ECO:0000256" key="1">
    <source>
        <dbReference type="ARBA" id="ARBA00023015"/>
    </source>
</evidence>
<reference evidence="5 6" key="1">
    <citation type="submission" date="2018-01" db="EMBL/GenBank/DDBJ databases">
        <title>The draft genome sequence of Halioglobus japonicus S1-36.</title>
        <authorList>
            <person name="Du Z.-J."/>
            <person name="Shi M.-J."/>
        </authorList>
    </citation>
    <scope>NUCLEOTIDE SEQUENCE [LARGE SCALE GENOMIC DNA]</scope>
    <source>
        <strain evidence="5 6">S1-36</strain>
    </source>
</reference>
<dbReference type="EMBL" id="PKUR01000001">
    <property type="protein sequence ID" value="PLW87794.1"/>
    <property type="molecule type" value="Genomic_DNA"/>
</dbReference>
<keyword evidence="2" id="KW-0238">DNA-binding</keyword>
<organism evidence="5 6">
    <name type="scientific">Halioglobus japonicus</name>
    <dbReference type="NCBI Taxonomy" id="930805"/>
    <lineage>
        <taxon>Bacteria</taxon>
        <taxon>Pseudomonadati</taxon>
        <taxon>Pseudomonadota</taxon>
        <taxon>Gammaproteobacteria</taxon>
        <taxon>Cellvibrionales</taxon>
        <taxon>Halieaceae</taxon>
        <taxon>Halioglobus</taxon>
    </lineage>
</organism>